<protein>
    <recommendedName>
        <fullName evidence="1">Mediator complex subunit 16 C-terminal domain-containing protein</fullName>
    </recommendedName>
</protein>
<dbReference type="OrthoDB" id="2535907at2759"/>
<feature type="domain" description="Mediator complex subunit 16 C-terminal" evidence="1">
    <location>
        <begin position="796"/>
        <end position="864"/>
    </location>
</feature>
<reference evidence="2 3" key="1">
    <citation type="submission" date="2014-04" db="EMBL/GenBank/DDBJ databases">
        <title>Evolutionary Origins and Diversification of the Mycorrhizal Mutualists.</title>
        <authorList>
            <consortium name="DOE Joint Genome Institute"/>
            <consortium name="Mycorrhizal Genomics Consortium"/>
            <person name="Kohler A."/>
            <person name="Kuo A."/>
            <person name="Nagy L.G."/>
            <person name="Floudas D."/>
            <person name="Copeland A."/>
            <person name="Barry K.W."/>
            <person name="Cichocki N."/>
            <person name="Veneault-Fourrey C."/>
            <person name="LaButti K."/>
            <person name="Lindquist E.A."/>
            <person name="Lipzen A."/>
            <person name="Lundell T."/>
            <person name="Morin E."/>
            <person name="Murat C."/>
            <person name="Riley R."/>
            <person name="Ohm R."/>
            <person name="Sun H."/>
            <person name="Tunlid A."/>
            <person name="Henrissat B."/>
            <person name="Grigoriev I.V."/>
            <person name="Hibbett D.S."/>
            <person name="Martin F."/>
        </authorList>
    </citation>
    <scope>NUCLEOTIDE SEQUENCE [LARGE SCALE GENOMIC DNA]</scope>
    <source>
        <strain evidence="2 3">FD-317 M1</strain>
    </source>
</reference>
<evidence type="ECO:0000313" key="2">
    <source>
        <dbReference type="EMBL" id="KIK57736.1"/>
    </source>
</evidence>
<dbReference type="InterPro" id="IPR048339">
    <property type="entry name" value="Mediator_Med16_C"/>
</dbReference>
<dbReference type="EMBL" id="KN834789">
    <property type="protein sequence ID" value="KIK57736.1"/>
    <property type="molecule type" value="Genomic_DNA"/>
</dbReference>
<keyword evidence="3" id="KW-1185">Reference proteome</keyword>
<dbReference type="Pfam" id="PF20719">
    <property type="entry name" value="Med16_C"/>
    <property type="match status" value="1"/>
</dbReference>
<sequence>MPNDAKPTVGTPSKGKFKEDTTWNCGWWDFYPLSEYPRRPIEWSNSSVIFTAHALNPQILARHFSSSKQFVIPSPTPINQNPNKYEPPTVITASKDNQWLFAFFPGKGQDGICCLWQRGFELDRWSVKEFWQFAPGAGVVTADWLAPPREWAIDPDSGVPTRLPARGPSAPVSKPTLIFVTENHQFYMCYFRQYLPTLKMLRVSLLQNSVATERQPDNSTNSLNDASSTRICINAAIGAAYGDSSILIAMRSQVFPLPSSLPPDEFSLDLGLSLDIEPDQTDTYPTSREDWVEDPVIEFVEVQPRFDGLLVVLSSKIYPPIEDASSRLGELCFVHQPPLKEAKPTIYLVASFLDFKDYVSLPACRVKCYPFTKVDEKGSWTAQSEFAREFDSGILAHITPSPPFYGACGVYVSIFNTSGTQPRQKLKQAEIAIGNTKALKIPDLTDDENWEASPILSPVHRIGREVPIAISVSPGQNLSCMVFPSPWSTQISVQKLPRRSTESAIPFVALAFVIATLSNYSTVDLTHVLSQPSMPQDEVAEILYQTFTLLDRHMPGSFTSQLGLTIESYRSRASRISSSADKERADAIWHTAHDMASVATCNAVFGDCIDGEEYHTDLTWQMIDLSSWIMGLLEKLVKECILSSDFTDAESSSNDLFTPSSPNKSSRPLVSPVFLHLVHPVALQNLRTALAHVKQYETYLASLAPRTENAQLSREVLLDLVECSGIDLQGLKSIFDKLAESVQAFDDDEVRRALASFQPSLSMQISLREAVNTMARSPALNKARLFVKSYEMVDGEPNVPLDRPTNTKDKSRDVVSKGLLLHRPAQGSMTCLRCGGQTEYGKDTKVSRQMMLWEKSWARKCICG</sequence>
<name>A0A0D0BR93_9AGAR</name>
<evidence type="ECO:0000259" key="1">
    <source>
        <dbReference type="Pfam" id="PF20719"/>
    </source>
</evidence>
<dbReference type="AlphaFoldDB" id="A0A0D0BR93"/>
<feature type="non-terminal residue" evidence="2">
    <location>
        <position position="1"/>
    </location>
</feature>
<dbReference type="Proteomes" id="UP000053593">
    <property type="component" value="Unassembled WGS sequence"/>
</dbReference>
<evidence type="ECO:0000313" key="3">
    <source>
        <dbReference type="Proteomes" id="UP000053593"/>
    </source>
</evidence>
<feature type="non-terminal residue" evidence="2">
    <location>
        <position position="864"/>
    </location>
</feature>
<dbReference type="HOGENOM" id="CLU_016307_0_0_1"/>
<organism evidence="2 3">
    <name type="scientific">Collybiopsis luxurians FD-317 M1</name>
    <dbReference type="NCBI Taxonomy" id="944289"/>
    <lineage>
        <taxon>Eukaryota</taxon>
        <taxon>Fungi</taxon>
        <taxon>Dikarya</taxon>
        <taxon>Basidiomycota</taxon>
        <taxon>Agaricomycotina</taxon>
        <taxon>Agaricomycetes</taxon>
        <taxon>Agaricomycetidae</taxon>
        <taxon>Agaricales</taxon>
        <taxon>Marasmiineae</taxon>
        <taxon>Omphalotaceae</taxon>
        <taxon>Collybiopsis</taxon>
        <taxon>Collybiopsis luxurians</taxon>
    </lineage>
</organism>
<proteinExistence type="predicted"/>
<gene>
    <name evidence="2" type="ORF">GYMLUDRAFT_228779</name>
</gene>
<accession>A0A0D0BR93</accession>